<comment type="caution">
    <text evidence="5">The sequence shown here is derived from an EMBL/GenBank/DDBJ whole genome shotgun (WGS) entry which is preliminary data.</text>
</comment>
<evidence type="ECO:0000256" key="3">
    <source>
        <dbReference type="SAM" id="MobiDB-lite"/>
    </source>
</evidence>
<evidence type="ECO:0000256" key="1">
    <source>
        <dbReference type="ARBA" id="ARBA00023125"/>
    </source>
</evidence>
<sequence length="272" mass="31876">MAVVAACARVAGDIIYRRLPLLALRPVPDGQHFVSVSQNFLAPQAPKKPPPAFVNFLKEKSPEINRNNPGLGIADRSKIAGQMWRDLDLEERDRLKLEARERYQAYRMEYLKFLDGLSDQERNQYFQSLKSKRESREIRRHRKELRKFGRPKRPPNAYLLFVRSSRLERGDAPLGQFTKGLVEYWKQMPKEEKEIYEDDAKLEREKYYRDMAEWEDQMRKIGREDLIRKRSQRRPRKKAATKAKKKSAAGKKATRGTAKKASKTKTKKAVVK</sequence>
<keyword evidence="1 2" id="KW-0238">DNA-binding</keyword>
<dbReference type="GO" id="GO:0003677">
    <property type="term" value="F:DNA binding"/>
    <property type="evidence" value="ECO:0007669"/>
    <property type="project" value="UniProtKB-UniRule"/>
</dbReference>
<dbReference type="SMART" id="SM00398">
    <property type="entry name" value="HMG"/>
    <property type="match status" value="2"/>
</dbReference>
<feature type="DNA-binding region" description="HMG box" evidence="2">
    <location>
        <begin position="46"/>
        <end position="114"/>
    </location>
</feature>
<dbReference type="AlphaFoldDB" id="A0ABD0KC25"/>
<dbReference type="PANTHER" id="PTHR48112">
    <property type="entry name" value="HIGH MOBILITY GROUP PROTEIN DSP1"/>
    <property type="match status" value="1"/>
</dbReference>
<dbReference type="InterPro" id="IPR050342">
    <property type="entry name" value="HMGB"/>
</dbReference>
<gene>
    <name evidence="5" type="ORF">BaRGS_00024097</name>
</gene>
<evidence type="ECO:0000313" key="6">
    <source>
        <dbReference type="Proteomes" id="UP001519460"/>
    </source>
</evidence>
<dbReference type="Pfam" id="PF09011">
    <property type="entry name" value="HMG_box_2"/>
    <property type="match status" value="1"/>
</dbReference>
<protein>
    <recommendedName>
        <fullName evidence="4">HMG box domain-containing protein</fullName>
    </recommendedName>
</protein>
<dbReference type="Proteomes" id="UP001519460">
    <property type="component" value="Unassembled WGS sequence"/>
</dbReference>
<evidence type="ECO:0000313" key="5">
    <source>
        <dbReference type="EMBL" id="KAK7484689.1"/>
    </source>
</evidence>
<accession>A0ABD0KC25</accession>
<feature type="region of interest" description="Disordered" evidence="3">
    <location>
        <begin position="223"/>
        <end position="272"/>
    </location>
</feature>
<dbReference type="EMBL" id="JACVVK020000206">
    <property type="protein sequence ID" value="KAK7484689.1"/>
    <property type="molecule type" value="Genomic_DNA"/>
</dbReference>
<proteinExistence type="predicted"/>
<keyword evidence="6" id="KW-1185">Reference proteome</keyword>
<feature type="compositionally biased region" description="Basic residues" evidence="3">
    <location>
        <begin position="229"/>
        <end position="272"/>
    </location>
</feature>
<dbReference type="Gene3D" id="1.10.30.10">
    <property type="entry name" value="High mobility group box domain"/>
    <property type="match status" value="2"/>
</dbReference>
<dbReference type="InterPro" id="IPR036910">
    <property type="entry name" value="HMG_box_dom_sf"/>
</dbReference>
<feature type="domain" description="HMG box" evidence="4">
    <location>
        <begin position="151"/>
        <end position="215"/>
    </location>
</feature>
<dbReference type="GO" id="GO:0005634">
    <property type="term" value="C:nucleus"/>
    <property type="evidence" value="ECO:0007669"/>
    <property type="project" value="UniProtKB-UniRule"/>
</dbReference>
<dbReference type="CDD" id="cd00084">
    <property type="entry name" value="HMG-box_SF"/>
    <property type="match status" value="1"/>
</dbReference>
<evidence type="ECO:0000259" key="4">
    <source>
        <dbReference type="PROSITE" id="PS50118"/>
    </source>
</evidence>
<feature type="domain" description="HMG box" evidence="4">
    <location>
        <begin position="46"/>
        <end position="114"/>
    </location>
</feature>
<dbReference type="InterPro" id="IPR009071">
    <property type="entry name" value="HMG_box_dom"/>
</dbReference>
<organism evidence="5 6">
    <name type="scientific">Batillaria attramentaria</name>
    <dbReference type="NCBI Taxonomy" id="370345"/>
    <lineage>
        <taxon>Eukaryota</taxon>
        <taxon>Metazoa</taxon>
        <taxon>Spiralia</taxon>
        <taxon>Lophotrochozoa</taxon>
        <taxon>Mollusca</taxon>
        <taxon>Gastropoda</taxon>
        <taxon>Caenogastropoda</taxon>
        <taxon>Sorbeoconcha</taxon>
        <taxon>Cerithioidea</taxon>
        <taxon>Batillariidae</taxon>
        <taxon>Batillaria</taxon>
    </lineage>
</organism>
<dbReference type="SUPFAM" id="SSF47095">
    <property type="entry name" value="HMG-box"/>
    <property type="match status" value="2"/>
</dbReference>
<dbReference type="PROSITE" id="PS50118">
    <property type="entry name" value="HMG_BOX_2"/>
    <property type="match status" value="2"/>
</dbReference>
<dbReference type="Pfam" id="PF00505">
    <property type="entry name" value="HMG_box"/>
    <property type="match status" value="1"/>
</dbReference>
<evidence type="ECO:0000256" key="2">
    <source>
        <dbReference type="PROSITE-ProRule" id="PRU00267"/>
    </source>
</evidence>
<keyword evidence="2" id="KW-0539">Nucleus</keyword>
<reference evidence="5 6" key="1">
    <citation type="journal article" date="2023" name="Sci. Data">
        <title>Genome assembly of the Korean intertidal mud-creeper Batillaria attramentaria.</title>
        <authorList>
            <person name="Patra A.K."/>
            <person name="Ho P.T."/>
            <person name="Jun S."/>
            <person name="Lee S.J."/>
            <person name="Kim Y."/>
            <person name="Won Y.J."/>
        </authorList>
    </citation>
    <scope>NUCLEOTIDE SEQUENCE [LARGE SCALE GENOMIC DNA]</scope>
    <source>
        <strain evidence="5">Wonlab-2016</strain>
    </source>
</reference>
<name>A0ABD0KC25_9CAEN</name>
<dbReference type="PANTHER" id="PTHR48112:SF22">
    <property type="entry name" value="MITOCHONDRIAL TRANSCRIPTION FACTOR A, ISOFORM B"/>
    <property type="match status" value="1"/>
</dbReference>
<feature type="DNA-binding region" description="HMG box" evidence="2">
    <location>
        <begin position="151"/>
        <end position="215"/>
    </location>
</feature>